<dbReference type="GO" id="GO:0008270">
    <property type="term" value="F:zinc ion binding"/>
    <property type="evidence" value="ECO:0007669"/>
    <property type="project" value="UniProtKB-KW"/>
</dbReference>
<reference evidence="10" key="2">
    <citation type="journal article" date="2013" name="Nat. Commun.">
        <title>Genome of the Chinese tree shrew.</title>
        <authorList>
            <person name="Fan Y."/>
            <person name="Huang Z.Y."/>
            <person name="Cao C.C."/>
            <person name="Chen C.S."/>
            <person name="Chen Y.X."/>
            <person name="Fan D.D."/>
            <person name="He J."/>
            <person name="Hou H.L."/>
            <person name="Hu L."/>
            <person name="Hu X.T."/>
            <person name="Jiang X.T."/>
            <person name="Lai R."/>
            <person name="Lang Y.S."/>
            <person name="Liang B."/>
            <person name="Liao S.G."/>
            <person name="Mu D."/>
            <person name="Ma Y.Y."/>
            <person name="Niu Y.Y."/>
            <person name="Sun X.Q."/>
            <person name="Xia J.Q."/>
            <person name="Xiao J."/>
            <person name="Xiong Z.Q."/>
            <person name="Xu L."/>
            <person name="Yang L."/>
            <person name="Zhang Y."/>
            <person name="Zhao W."/>
            <person name="Zhao X.D."/>
            <person name="Zheng Y.T."/>
            <person name="Zhou J.M."/>
            <person name="Zhu Y.B."/>
            <person name="Zhang G.J."/>
            <person name="Wang J."/>
            <person name="Yao Y.G."/>
        </authorList>
    </citation>
    <scope>NUCLEOTIDE SEQUENCE [LARGE SCALE GENOMIC DNA]</scope>
</reference>
<keyword evidence="1" id="KW-0479">Metal-binding</keyword>
<feature type="domain" description="RING-type" evidence="6">
    <location>
        <begin position="16"/>
        <end position="56"/>
    </location>
</feature>
<feature type="domain" description="B box-type" evidence="7">
    <location>
        <begin position="100"/>
        <end position="141"/>
    </location>
</feature>
<evidence type="ECO:0000313" key="9">
    <source>
        <dbReference type="EMBL" id="ELW52793.1"/>
    </source>
</evidence>
<dbReference type="InterPro" id="IPR001870">
    <property type="entry name" value="B30.2/SPRY"/>
</dbReference>
<evidence type="ECO:0000259" key="6">
    <source>
        <dbReference type="PROSITE" id="PS50089"/>
    </source>
</evidence>
<dbReference type="Proteomes" id="UP000011518">
    <property type="component" value="Unassembled WGS sequence"/>
</dbReference>
<dbReference type="SUPFAM" id="SSF57845">
    <property type="entry name" value="B-box zinc-binding domain"/>
    <property type="match status" value="1"/>
</dbReference>
<evidence type="ECO:0000256" key="5">
    <source>
        <dbReference type="SAM" id="Coils"/>
    </source>
</evidence>
<dbReference type="PANTHER" id="PTHR24103">
    <property type="entry name" value="E3 UBIQUITIN-PROTEIN LIGASE TRIM"/>
    <property type="match status" value="1"/>
</dbReference>
<organism evidence="9 10">
    <name type="scientific">Tupaia chinensis</name>
    <name type="common">Chinese tree shrew</name>
    <name type="synonym">Tupaia belangeri chinensis</name>
    <dbReference type="NCBI Taxonomy" id="246437"/>
    <lineage>
        <taxon>Eukaryota</taxon>
        <taxon>Metazoa</taxon>
        <taxon>Chordata</taxon>
        <taxon>Craniata</taxon>
        <taxon>Vertebrata</taxon>
        <taxon>Euteleostomi</taxon>
        <taxon>Mammalia</taxon>
        <taxon>Eutheria</taxon>
        <taxon>Euarchontoglires</taxon>
        <taxon>Scandentia</taxon>
        <taxon>Tupaiidae</taxon>
        <taxon>Tupaia</taxon>
    </lineage>
</organism>
<dbReference type="PROSITE" id="PS50188">
    <property type="entry name" value="B302_SPRY"/>
    <property type="match status" value="1"/>
</dbReference>
<keyword evidence="10" id="KW-1185">Reference proteome</keyword>
<feature type="coiled-coil region" evidence="5">
    <location>
        <begin position="188"/>
        <end position="244"/>
    </location>
</feature>
<reference evidence="10" key="1">
    <citation type="submission" date="2012-07" db="EMBL/GenBank/DDBJ databases">
        <title>Genome of the Chinese tree shrew, a rising model animal genetically related to primates.</title>
        <authorList>
            <person name="Zhang G."/>
            <person name="Fan Y."/>
            <person name="Yao Y."/>
            <person name="Huang Z."/>
        </authorList>
    </citation>
    <scope>NUCLEOTIDE SEQUENCE [LARGE SCALE GENOMIC DNA]</scope>
</reference>
<evidence type="ECO:0000259" key="7">
    <source>
        <dbReference type="PROSITE" id="PS50119"/>
    </source>
</evidence>
<dbReference type="InterPro" id="IPR013320">
    <property type="entry name" value="ConA-like_dom_sf"/>
</dbReference>
<dbReference type="InterPro" id="IPR003879">
    <property type="entry name" value="Butyrophylin_SPRY"/>
</dbReference>
<dbReference type="SUPFAM" id="SSF57850">
    <property type="entry name" value="RING/U-box"/>
    <property type="match status" value="1"/>
</dbReference>
<dbReference type="InterPro" id="IPR017907">
    <property type="entry name" value="Znf_RING_CS"/>
</dbReference>
<protein>
    <submittedName>
        <fullName evidence="9">Tripartite motif-containing protein 60</fullName>
    </submittedName>
</protein>
<feature type="domain" description="B30.2/SPRY" evidence="8">
    <location>
        <begin position="285"/>
        <end position="466"/>
    </location>
</feature>
<dbReference type="Pfam" id="PF00643">
    <property type="entry name" value="zf-B_box"/>
    <property type="match status" value="1"/>
</dbReference>
<keyword evidence="2 4" id="KW-0863">Zinc-finger</keyword>
<dbReference type="CDD" id="cd16607">
    <property type="entry name" value="RING-HC_TRIM60-like_C-IV"/>
    <property type="match status" value="1"/>
</dbReference>
<dbReference type="SMART" id="SM00336">
    <property type="entry name" value="BBOX"/>
    <property type="match status" value="1"/>
</dbReference>
<dbReference type="InterPro" id="IPR001841">
    <property type="entry name" value="Znf_RING"/>
</dbReference>
<dbReference type="Pfam" id="PF15227">
    <property type="entry name" value="zf-C3HC4_4"/>
    <property type="match status" value="1"/>
</dbReference>
<dbReference type="SMART" id="SM00449">
    <property type="entry name" value="SPRY"/>
    <property type="match status" value="1"/>
</dbReference>
<dbReference type="PROSITE" id="PS00518">
    <property type="entry name" value="ZF_RING_1"/>
    <property type="match status" value="1"/>
</dbReference>
<evidence type="ECO:0000256" key="4">
    <source>
        <dbReference type="PROSITE-ProRule" id="PRU00024"/>
    </source>
</evidence>
<dbReference type="InterPro" id="IPR050143">
    <property type="entry name" value="TRIM/RBCC"/>
</dbReference>
<dbReference type="Pfam" id="PF13765">
    <property type="entry name" value="PRY"/>
    <property type="match status" value="1"/>
</dbReference>
<dbReference type="InterPro" id="IPR043136">
    <property type="entry name" value="B30.2/SPRY_sf"/>
</dbReference>
<dbReference type="PRINTS" id="PR01407">
    <property type="entry name" value="BUTYPHLNCDUF"/>
</dbReference>
<evidence type="ECO:0000256" key="1">
    <source>
        <dbReference type="ARBA" id="ARBA00022723"/>
    </source>
</evidence>
<dbReference type="SMART" id="SM00589">
    <property type="entry name" value="PRY"/>
    <property type="match status" value="1"/>
</dbReference>
<gene>
    <name evidence="9" type="ORF">TREES_T100017967</name>
</gene>
<dbReference type="PROSITE" id="PS50089">
    <property type="entry name" value="ZF_RING_2"/>
    <property type="match status" value="1"/>
</dbReference>
<evidence type="ECO:0000313" key="10">
    <source>
        <dbReference type="Proteomes" id="UP000011518"/>
    </source>
</evidence>
<name>L9JQY6_TUPCH</name>
<sequence length="466" mass="53723">MACAASLAELQAEASCPLCLDFLKDPVTTDCGHNFCGSCIHQRWEGLEDILPCPVCLYHCPSRDLTRNTHRDLSRSTQLSHLTEIIKQLPTKRGKRRRQEEKPLCAQHSQPLNLFCEEDLELLCPRCSVSSDHKGHLLVPIEEAAASHRRKLRKYLWSLKKQKEDAQMGLEAQFSKSFELSRKVHEQKEELHSEYEKFEQILNKEQEAALLDLLIEEKYVEEKLKENINLLSQHMSTLKRLQREITEKCLQSPVELLTGIGSVHDTWETLTTPSLLSQEQRKESYHVPALYLGLPKLVRTFKVDLALDLETAHPNLMVSEDRKSVTYVRTQHNLPDNPKRLTHYPAVLGATGFDAGRHFWQVEVRSTGNWAVGVCKDSFPRKALTSASPKDGCWQIQHWISRWDTGRLLQVGIFLDYEQGELSFYNMDRRSHIYTFTDTFTEKLWPYFSIGSTTNSLTISTITDEW</sequence>
<dbReference type="Gene3D" id="2.60.120.920">
    <property type="match status" value="1"/>
</dbReference>
<dbReference type="Gene3D" id="3.30.40.10">
    <property type="entry name" value="Zinc/RING finger domain, C3HC4 (zinc finger)"/>
    <property type="match status" value="1"/>
</dbReference>
<dbReference type="eggNOG" id="KOG2177">
    <property type="taxonomic scope" value="Eukaryota"/>
</dbReference>
<dbReference type="Gene3D" id="3.30.160.60">
    <property type="entry name" value="Classic Zinc Finger"/>
    <property type="match status" value="1"/>
</dbReference>
<dbReference type="SMART" id="SM00184">
    <property type="entry name" value="RING"/>
    <property type="match status" value="1"/>
</dbReference>
<dbReference type="AlphaFoldDB" id="L9JQY6"/>
<accession>L9JQY6</accession>
<keyword evidence="5" id="KW-0175">Coiled coil</keyword>
<dbReference type="InterPro" id="IPR000315">
    <property type="entry name" value="Znf_B-box"/>
</dbReference>
<dbReference type="SUPFAM" id="SSF49899">
    <property type="entry name" value="Concanavalin A-like lectins/glucanases"/>
    <property type="match status" value="1"/>
</dbReference>
<keyword evidence="3" id="KW-0862">Zinc</keyword>
<dbReference type="InterPro" id="IPR013083">
    <property type="entry name" value="Znf_RING/FYVE/PHD"/>
</dbReference>
<dbReference type="InterPro" id="IPR003877">
    <property type="entry name" value="SPRY_dom"/>
</dbReference>
<dbReference type="EMBL" id="KB320953">
    <property type="protein sequence ID" value="ELW52793.1"/>
    <property type="molecule type" value="Genomic_DNA"/>
</dbReference>
<dbReference type="PROSITE" id="PS50119">
    <property type="entry name" value="ZF_BBOX"/>
    <property type="match status" value="1"/>
</dbReference>
<proteinExistence type="predicted"/>
<dbReference type="Pfam" id="PF00622">
    <property type="entry name" value="SPRY"/>
    <property type="match status" value="1"/>
</dbReference>
<evidence type="ECO:0000259" key="8">
    <source>
        <dbReference type="PROSITE" id="PS50188"/>
    </source>
</evidence>
<evidence type="ECO:0000256" key="2">
    <source>
        <dbReference type="ARBA" id="ARBA00022771"/>
    </source>
</evidence>
<dbReference type="InParanoid" id="L9JQY6"/>
<dbReference type="FunFam" id="2.60.120.920:FF:000004">
    <property type="entry name" value="Butyrophilin subfamily 1 member A1"/>
    <property type="match status" value="1"/>
</dbReference>
<dbReference type="InterPro" id="IPR006574">
    <property type="entry name" value="PRY"/>
</dbReference>
<evidence type="ECO:0000256" key="3">
    <source>
        <dbReference type="ARBA" id="ARBA00022833"/>
    </source>
</evidence>